<feature type="compositionally biased region" description="Basic and acidic residues" evidence="5">
    <location>
        <begin position="122"/>
        <end position="135"/>
    </location>
</feature>
<evidence type="ECO:0000313" key="8">
    <source>
        <dbReference type="Proteomes" id="UP000270094"/>
    </source>
</evidence>
<dbReference type="OrthoDB" id="5864581at2759"/>
<evidence type="ECO:0000256" key="3">
    <source>
        <dbReference type="ARBA" id="ARBA00022989"/>
    </source>
</evidence>
<evidence type="ECO:0000256" key="5">
    <source>
        <dbReference type="SAM" id="MobiDB-lite"/>
    </source>
</evidence>
<evidence type="ECO:0000313" key="7">
    <source>
        <dbReference type="EMBL" id="VDM70603.1"/>
    </source>
</evidence>
<comment type="subcellular location">
    <subcellularLocation>
        <location evidence="1">Membrane</location>
        <topology evidence="1">Single-pass membrane protein</topology>
    </subcellularLocation>
</comment>
<dbReference type="PANTHER" id="PTHR46426:SF1">
    <property type="entry name" value="PROTEIN DISULFIDE-ISOMERASE TMX3"/>
    <property type="match status" value="1"/>
</dbReference>
<dbReference type="Proteomes" id="UP000270094">
    <property type="component" value="Unassembled WGS sequence"/>
</dbReference>
<keyword evidence="3 6" id="KW-1133">Transmembrane helix</keyword>
<evidence type="ECO:0000256" key="2">
    <source>
        <dbReference type="ARBA" id="ARBA00022692"/>
    </source>
</evidence>
<gene>
    <name evidence="7" type="ORF">SVUK_LOCUS5601</name>
</gene>
<protein>
    <submittedName>
        <fullName evidence="7">Uncharacterized protein</fullName>
    </submittedName>
</protein>
<keyword evidence="4 6" id="KW-0472">Membrane</keyword>
<feature type="region of interest" description="Disordered" evidence="5">
    <location>
        <begin position="108"/>
        <end position="135"/>
    </location>
</feature>
<evidence type="ECO:0000256" key="6">
    <source>
        <dbReference type="SAM" id="Phobius"/>
    </source>
</evidence>
<feature type="compositionally biased region" description="Acidic residues" evidence="5">
    <location>
        <begin position="108"/>
        <end position="121"/>
    </location>
</feature>
<dbReference type="InterPro" id="IPR052250">
    <property type="entry name" value="PDI_TMX3"/>
</dbReference>
<accession>A0A3P7IRX8</accession>
<dbReference type="GO" id="GO:0016020">
    <property type="term" value="C:membrane"/>
    <property type="evidence" value="ECO:0007669"/>
    <property type="project" value="UniProtKB-SubCell"/>
</dbReference>
<keyword evidence="2 6" id="KW-0812">Transmembrane</keyword>
<evidence type="ECO:0000256" key="4">
    <source>
        <dbReference type="ARBA" id="ARBA00023136"/>
    </source>
</evidence>
<evidence type="ECO:0000256" key="1">
    <source>
        <dbReference type="ARBA" id="ARBA00004167"/>
    </source>
</evidence>
<organism evidence="7 8">
    <name type="scientific">Strongylus vulgaris</name>
    <name type="common">Blood worm</name>
    <dbReference type="NCBI Taxonomy" id="40348"/>
    <lineage>
        <taxon>Eukaryota</taxon>
        <taxon>Metazoa</taxon>
        <taxon>Ecdysozoa</taxon>
        <taxon>Nematoda</taxon>
        <taxon>Chromadorea</taxon>
        <taxon>Rhabditida</taxon>
        <taxon>Rhabditina</taxon>
        <taxon>Rhabditomorpha</taxon>
        <taxon>Strongyloidea</taxon>
        <taxon>Strongylidae</taxon>
        <taxon>Strongylus</taxon>
    </lineage>
</organism>
<reference evidence="7 8" key="1">
    <citation type="submission" date="2018-11" db="EMBL/GenBank/DDBJ databases">
        <authorList>
            <consortium name="Pathogen Informatics"/>
        </authorList>
    </citation>
    <scope>NUCLEOTIDE SEQUENCE [LARGE SCALE GENOMIC DNA]</scope>
</reference>
<name>A0A3P7IRX8_STRVU</name>
<dbReference type="EMBL" id="UYYB01016845">
    <property type="protein sequence ID" value="VDM70603.1"/>
    <property type="molecule type" value="Genomic_DNA"/>
</dbReference>
<dbReference type="AlphaFoldDB" id="A0A3P7IRX8"/>
<dbReference type="PANTHER" id="PTHR46426">
    <property type="entry name" value="PROTEIN DISULFIDE-ISOMERASE TMX3"/>
    <property type="match status" value="1"/>
</dbReference>
<proteinExistence type="predicted"/>
<feature type="transmembrane region" description="Helical" evidence="6">
    <location>
        <begin position="73"/>
        <end position="94"/>
    </location>
</feature>
<dbReference type="GO" id="GO:0005783">
    <property type="term" value="C:endoplasmic reticulum"/>
    <property type="evidence" value="ECO:0007669"/>
    <property type="project" value="TreeGrafter"/>
</dbReference>
<keyword evidence="8" id="KW-1185">Reference proteome</keyword>
<sequence length="135" mass="15604">MVFNYSTYEFYLSDDEPQKMTRASIVTWLNHLADAIEKNTAAAQGGRSWPIRIKRMIYELYTNVAQMFATQPLLSSCLFGVPIAFLSIICYSICSADFTVDRDEFYPEDEDEDYDEAVEEDERAHLVDPNHPKNE</sequence>